<protein>
    <submittedName>
        <fullName evidence="2">Uncharacterized protein</fullName>
    </submittedName>
</protein>
<proteinExistence type="predicted"/>
<accession>A0A820XKZ5</accession>
<dbReference type="Proteomes" id="UP000663851">
    <property type="component" value="Unassembled WGS sequence"/>
</dbReference>
<name>A0A820XKZ5_9BILA</name>
<dbReference type="EMBL" id="CAJOBQ010002028">
    <property type="protein sequence ID" value="CAF4534091.1"/>
    <property type="molecule type" value="Genomic_DNA"/>
</dbReference>
<evidence type="ECO:0000313" key="3">
    <source>
        <dbReference type="EMBL" id="CAF4555243.1"/>
    </source>
</evidence>
<dbReference type="EMBL" id="CAJOBR010000866">
    <property type="protein sequence ID" value="CAF4555243.1"/>
    <property type="molecule type" value="Genomic_DNA"/>
</dbReference>
<dbReference type="Proteomes" id="UP000663862">
    <property type="component" value="Unassembled WGS sequence"/>
</dbReference>
<evidence type="ECO:0000313" key="2">
    <source>
        <dbReference type="EMBL" id="CAF4534091.1"/>
    </source>
</evidence>
<organism evidence="2 4">
    <name type="scientific">Rotaria socialis</name>
    <dbReference type="NCBI Taxonomy" id="392032"/>
    <lineage>
        <taxon>Eukaryota</taxon>
        <taxon>Metazoa</taxon>
        <taxon>Spiralia</taxon>
        <taxon>Gnathifera</taxon>
        <taxon>Rotifera</taxon>
        <taxon>Eurotatoria</taxon>
        <taxon>Bdelloidea</taxon>
        <taxon>Philodinida</taxon>
        <taxon>Philodinidae</taxon>
        <taxon>Rotaria</taxon>
    </lineage>
</organism>
<sequence>MTLSMKFIIKLNIWNHGGKRSRKTSGLIGTCGGARGVGGGGILSTPFRILYKLYTRKSTRKQAISLTIHTDSSYIVYSTLDVQAGGGCVMPMKINTINIQIDSDVTLMANDKVPHRNRKHRSYRFRSPAISDIRFCRDLS</sequence>
<dbReference type="EMBL" id="CAJOBO010001344">
    <property type="protein sequence ID" value="CAF4367660.1"/>
    <property type="molecule type" value="Genomic_DNA"/>
</dbReference>
<gene>
    <name evidence="1" type="ORF">HFQ381_LOCUS17836</name>
    <name evidence="3" type="ORF">QYT958_LOCUS8599</name>
    <name evidence="2" type="ORF">TSG867_LOCUS23487</name>
</gene>
<evidence type="ECO:0000313" key="1">
    <source>
        <dbReference type="EMBL" id="CAF4367660.1"/>
    </source>
</evidence>
<dbReference type="Proteomes" id="UP000663848">
    <property type="component" value="Unassembled WGS sequence"/>
</dbReference>
<evidence type="ECO:0000313" key="4">
    <source>
        <dbReference type="Proteomes" id="UP000663862"/>
    </source>
</evidence>
<reference evidence="2" key="1">
    <citation type="submission" date="2021-02" db="EMBL/GenBank/DDBJ databases">
        <authorList>
            <person name="Nowell W R."/>
        </authorList>
    </citation>
    <scope>NUCLEOTIDE SEQUENCE</scope>
</reference>
<comment type="caution">
    <text evidence="2">The sequence shown here is derived from an EMBL/GenBank/DDBJ whole genome shotgun (WGS) entry which is preliminary data.</text>
</comment>
<dbReference type="AlphaFoldDB" id="A0A820XKZ5"/>